<evidence type="ECO:0000256" key="1">
    <source>
        <dbReference type="ARBA" id="ARBA00022723"/>
    </source>
</evidence>
<proteinExistence type="predicted"/>
<evidence type="ECO:0000256" key="4">
    <source>
        <dbReference type="PROSITE-ProRule" id="PRU00134"/>
    </source>
</evidence>
<dbReference type="InterPro" id="IPR002893">
    <property type="entry name" value="Znf_MYND"/>
</dbReference>
<keyword evidence="3" id="KW-0862">Zinc</keyword>
<dbReference type="InParanoid" id="A0A1Z5KK09"/>
<dbReference type="GO" id="GO:0008270">
    <property type="term" value="F:zinc ion binding"/>
    <property type="evidence" value="ECO:0007669"/>
    <property type="project" value="UniProtKB-KW"/>
</dbReference>
<gene>
    <name evidence="6" type="ORF">FisN_2Hu415</name>
</gene>
<dbReference type="PROSITE" id="PS50865">
    <property type="entry name" value="ZF_MYND_2"/>
    <property type="match status" value="1"/>
</dbReference>
<reference evidence="6 7" key="1">
    <citation type="journal article" date="2015" name="Plant Cell">
        <title>Oil accumulation by the oleaginous diatom Fistulifera solaris as revealed by the genome and transcriptome.</title>
        <authorList>
            <person name="Tanaka T."/>
            <person name="Maeda Y."/>
            <person name="Veluchamy A."/>
            <person name="Tanaka M."/>
            <person name="Abida H."/>
            <person name="Marechal E."/>
            <person name="Bowler C."/>
            <person name="Muto M."/>
            <person name="Sunaga Y."/>
            <person name="Tanaka M."/>
            <person name="Yoshino T."/>
            <person name="Taniguchi T."/>
            <person name="Fukuda Y."/>
            <person name="Nemoto M."/>
            <person name="Matsumoto M."/>
            <person name="Wong P.S."/>
            <person name="Aburatani S."/>
            <person name="Fujibuchi W."/>
        </authorList>
    </citation>
    <scope>NUCLEOTIDE SEQUENCE [LARGE SCALE GENOMIC DNA]</scope>
    <source>
        <strain evidence="6 7">JPCC DA0580</strain>
    </source>
</reference>
<dbReference type="Pfam" id="PF01753">
    <property type="entry name" value="zf-MYND"/>
    <property type="match status" value="1"/>
</dbReference>
<name>A0A1Z5KK09_FISSO</name>
<comment type="caution">
    <text evidence="6">The sequence shown here is derived from an EMBL/GenBank/DDBJ whole genome shotgun (WGS) entry which is preliminary data.</text>
</comment>
<dbReference type="Gene3D" id="6.10.140.2220">
    <property type="match status" value="1"/>
</dbReference>
<dbReference type="PROSITE" id="PS01360">
    <property type="entry name" value="ZF_MYND_1"/>
    <property type="match status" value="1"/>
</dbReference>
<organism evidence="6 7">
    <name type="scientific">Fistulifera solaris</name>
    <name type="common">Oleaginous diatom</name>
    <dbReference type="NCBI Taxonomy" id="1519565"/>
    <lineage>
        <taxon>Eukaryota</taxon>
        <taxon>Sar</taxon>
        <taxon>Stramenopiles</taxon>
        <taxon>Ochrophyta</taxon>
        <taxon>Bacillariophyta</taxon>
        <taxon>Bacillariophyceae</taxon>
        <taxon>Bacillariophycidae</taxon>
        <taxon>Naviculales</taxon>
        <taxon>Naviculaceae</taxon>
        <taxon>Fistulifera</taxon>
    </lineage>
</organism>
<accession>A0A1Z5KK09</accession>
<evidence type="ECO:0000313" key="6">
    <source>
        <dbReference type="EMBL" id="GAX26650.1"/>
    </source>
</evidence>
<dbReference type="OrthoDB" id="5952526at2759"/>
<evidence type="ECO:0000256" key="2">
    <source>
        <dbReference type="ARBA" id="ARBA00022771"/>
    </source>
</evidence>
<protein>
    <recommendedName>
        <fullName evidence="5">MYND-type domain-containing protein</fullName>
    </recommendedName>
</protein>
<sequence>MKILTYSTNEEANTERNVDSIVLTDFCYVRDGSSPEKIPFYEGKDLHLYEAPICSYCLTTPTTRLLCCSRCHIAWYCDSRCQKAHYKMEHKSLCNDVAKDLKRVEDEARPLHNTPFGEDPEPQNIFETQVGYFGLVPETHSYLNARRYLVETYIHASFSTEIKDVWEKALFHALGLLRLDMNDPFDIQMIIPFILLHLNRDDDTYDFVCFWLKANTFDQESLEKILCRSQEGEWIYPRETSSRFDDVFEHNPALNDPDVHLAFLVAFLFLKVRLIATYDATCKSVDFALHETAHGPRILEVRDAVKDMLTGNMYGDIAIQRQQVERLADLIHRINPSMLPSYLNVRRILNQKRPRTQTRGDPSEIYDILNYSNSCFLRIPGAQNMLEERFGENPTFNAQIQYT</sequence>
<evidence type="ECO:0000313" key="7">
    <source>
        <dbReference type="Proteomes" id="UP000198406"/>
    </source>
</evidence>
<dbReference type="AlphaFoldDB" id="A0A1Z5KK09"/>
<keyword evidence="2 4" id="KW-0863">Zinc-finger</keyword>
<dbReference type="Proteomes" id="UP000198406">
    <property type="component" value="Unassembled WGS sequence"/>
</dbReference>
<dbReference type="EMBL" id="BDSP01000251">
    <property type="protein sequence ID" value="GAX26650.1"/>
    <property type="molecule type" value="Genomic_DNA"/>
</dbReference>
<evidence type="ECO:0000259" key="5">
    <source>
        <dbReference type="PROSITE" id="PS50865"/>
    </source>
</evidence>
<feature type="domain" description="MYND-type" evidence="5">
    <location>
        <begin position="54"/>
        <end position="94"/>
    </location>
</feature>
<keyword evidence="7" id="KW-1185">Reference proteome</keyword>
<dbReference type="SUPFAM" id="SSF144232">
    <property type="entry name" value="HIT/MYND zinc finger-like"/>
    <property type="match status" value="1"/>
</dbReference>
<evidence type="ECO:0000256" key="3">
    <source>
        <dbReference type="ARBA" id="ARBA00022833"/>
    </source>
</evidence>
<keyword evidence="1" id="KW-0479">Metal-binding</keyword>